<dbReference type="Proteomes" id="UP000003053">
    <property type="component" value="Unassembled WGS sequence"/>
</dbReference>
<gene>
    <name evidence="3" type="ORF">PI23P_11992</name>
</gene>
<dbReference type="EMBL" id="AAOG01000003">
    <property type="protein sequence ID" value="EAR12054.1"/>
    <property type="molecule type" value="Genomic_DNA"/>
</dbReference>
<feature type="domain" description="Secretion system C-terminal sorting" evidence="2">
    <location>
        <begin position="35"/>
        <end position="101"/>
    </location>
</feature>
<protein>
    <recommendedName>
        <fullName evidence="2">Secretion system C-terminal sorting domain-containing protein</fullName>
    </recommendedName>
</protein>
<dbReference type="OrthoDB" id="5485925at2"/>
<dbReference type="HOGENOM" id="CLU_2274805_0_0_10"/>
<evidence type="ECO:0000313" key="4">
    <source>
        <dbReference type="Proteomes" id="UP000003053"/>
    </source>
</evidence>
<dbReference type="AlphaFoldDB" id="A4C1Q1"/>
<evidence type="ECO:0000313" key="3">
    <source>
        <dbReference type="EMBL" id="EAR12054.1"/>
    </source>
</evidence>
<organism evidence="3 4">
    <name type="scientific">Polaribacter irgensii 23-P</name>
    <dbReference type="NCBI Taxonomy" id="313594"/>
    <lineage>
        <taxon>Bacteria</taxon>
        <taxon>Pseudomonadati</taxon>
        <taxon>Bacteroidota</taxon>
        <taxon>Flavobacteriia</taxon>
        <taxon>Flavobacteriales</taxon>
        <taxon>Flavobacteriaceae</taxon>
    </lineage>
</organism>
<dbReference type="RefSeq" id="WP_004571015.1">
    <property type="nucleotide sequence ID" value="NZ_CH724148.1"/>
</dbReference>
<keyword evidence="4" id="KW-1185">Reference proteome</keyword>
<accession>A4C1Q1</accession>
<comment type="caution">
    <text evidence="3">The sequence shown here is derived from an EMBL/GenBank/DDBJ whole genome shotgun (WGS) entry which is preliminary data.</text>
</comment>
<evidence type="ECO:0000256" key="1">
    <source>
        <dbReference type="ARBA" id="ARBA00022729"/>
    </source>
</evidence>
<proteinExistence type="predicted"/>
<dbReference type="NCBIfam" id="TIGR04183">
    <property type="entry name" value="Por_Secre_tail"/>
    <property type="match status" value="1"/>
</dbReference>
<evidence type="ECO:0000259" key="2">
    <source>
        <dbReference type="Pfam" id="PF18962"/>
    </source>
</evidence>
<reference evidence="3 4" key="1">
    <citation type="submission" date="2006-02" db="EMBL/GenBank/DDBJ databases">
        <authorList>
            <person name="Murray A."/>
            <person name="Staley J."/>
            <person name="Ferriera S."/>
            <person name="Johnson J."/>
            <person name="Kravitz S."/>
            <person name="Halpern A."/>
            <person name="Remington K."/>
            <person name="Beeson K."/>
            <person name="Tran B."/>
            <person name="Rogers Y.-H."/>
            <person name="Friedman R."/>
            <person name="Venter J.C."/>
        </authorList>
    </citation>
    <scope>NUCLEOTIDE SEQUENCE [LARGE SCALE GENOMIC DNA]</scope>
    <source>
        <strain evidence="3 4">23-P</strain>
    </source>
</reference>
<name>A4C1Q1_9FLAO</name>
<sequence>MSEGSEEAYGAADVWKGFNVAVLDIEQLQEDAELVYPNPVEAILHIQLQPNDVLSSVILHNILGKKIRESTSNTRDRSILSDGVYFARILSKIGHLTKKIIK</sequence>
<dbReference type="InterPro" id="IPR026444">
    <property type="entry name" value="Secre_tail"/>
</dbReference>
<dbReference type="Pfam" id="PF18962">
    <property type="entry name" value="Por_Secre_tail"/>
    <property type="match status" value="1"/>
</dbReference>
<keyword evidence="1" id="KW-0732">Signal</keyword>